<name>A0A8E2E0B3_9PEZI</name>
<dbReference type="PANTHER" id="PTHR16943:SF15">
    <property type="entry name" value="DEHYDRATASE (PRPD), PUTATIVE-RELATED"/>
    <property type="match status" value="1"/>
</dbReference>
<evidence type="ECO:0000259" key="2">
    <source>
        <dbReference type="Pfam" id="PF03972"/>
    </source>
</evidence>
<feature type="domain" description="MmgE/PrpD N-terminal" evidence="2">
    <location>
        <begin position="12"/>
        <end position="238"/>
    </location>
</feature>
<evidence type="ECO:0000259" key="3">
    <source>
        <dbReference type="Pfam" id="PF19305"/>
    </source>
</evidence>
<reference evidence="4 5" key="1">
    <citation type="journal article" date="2016" name="Nat. Commun.">
        <title>Ectomycorrhizal ecology is imprinted in the genome of the dominant symbiotic fungus Cenococcum geophilum.</title>
        <authorList>
            <consortium name="DOE Joint Genome Institute"/>
            <person name="Peter M."/>
            <person name="Kohler A."/>
            <person name="Ohm R.A."/>
            <person name="Kuo A."/>
            <person name="Krutzmann J."/>
            <person name="Morin E."/>
            <person name="Arend M."/>
            <person name="Barry K.W."/>
            <person name="Binder M."/>
            <person name="Choi C."/>
            <person name="Clum A."/>
            <person name="Copeland A."/>
            <person name="Grisel N."/>
            <person name="Haridas S."/>
            <person name="Kipfer T."/>
            <person name="LaButti K."/>
            <person name="Lindquist E."/>
            <person name="Lipzen A."/>
            <person name="Maire R."/>
            <person name="Meier B."/>
            <person name="Mihaltcheva S."/>
            <person name="Molinier V."/>
            <person name="Murat C."/>
            <person name="Poggeler S."/>
            <person name="Quandt C.A."/>
            <person name="Sperisen C."/>
            <person name="Tritt A."/>
            <person name="Tisserant E."/>
            <person name="Crous P.W."/>
            <person name="Henrissat B."/>
            <person name="Nehls U."/>
            <person name="Egli S."/>
            <person name="Spatafora J.W."/>
            <person name="Grigoriev I.V."/>
            <person name="Martin F.M."/>
        </authorList>
    </citation>
    <scope>NUCLEOTIDE SEQUENCE [LARGE SCALE GENOMIC DNA]</scope>
    <source>
        <strain evidence="4 5">CBS 459.81</strain>
    </source>
</reference>
<dbReference type="GO" id="GO:0016829">
    <property type="term" value="F:lyase activity"/>
    <property type="evidence" value="ECO:0007669"/>
    <property type="project" value="InterPro"/>
</dbReference>
<sequence>MSLPVYDEVLANISSYICYYEVSNNKAWERAKISLLDVLGCAIETCALSTEYVQMLGPVAPGTIVPNGLELPGITFQLDPLKGAFDLRTMIRYLDHNDAYPWDEWGHPPGRISLSSSPSSPQHQPPMTIRTLLTAITKPYTIQGLYQARNAFNAHGLDHTILVKIASTGSISYLPDLSEAQTTASPNTGPRKCLAAGDASMRAVHLALLTERGQPGCPTAVSDPEWGFQKTLFGKKKLVLLRPFGTSVTESVFFKLVTAKGHGIASTEAALEGSKKMQEHGITGPSKAIESVKIRGQKPAMAIIDKCGTLRNEADHDHCVQYMVAVTLLKGDWIDAVDYEDQSPWASDLRVDKLREKMEMVEDEQFARDFYDAKKRSGSSGVKVVLRDGVEMDECVVEWPIGHPWRGDTKDAV</sequence>
<dbReference type="GO" id="GO:0005739">
    <property type="term" value="C:mitochondrion"/>
    <property type="evidence" value="ECO:0007669"/>
    <property type="project" value="TreeGrafter"/>
</dbReference>
<dbReference type="Pfam" id="PF19305">
    <property type="entry name" value="MmgE_PrpD_C"/>
    <property type="match status" value="1"/>
</dbReference>
<dbReference type="InterPro" id="IPR045337">
    <property type="entry name" value="MmgE_PrpD_C"/>
</dbReference>
<proteinExistence type="inferred from homology"/>
<dbReference type="InterPro" id="IPR042183">
    <property type="entry name" value="MmgE/PrpD_sf_1"/>
</dbReference>
<evidence type="ECO:0000313" key="5">
    <source>
        <dbReference type="Proteomes" id="UP000250266"/>
    </source>
</evidence>
<dbReference type="PANTHER" id="PTHR16943">
    <property type="entry name" value="2-METHYLCITRATE DEHYDRATASE-RELATED"/>
    <property type="match status" value="1"/>
</dbReference>
<dbReference type="OrthoDB" id="10055203at2759"/>
<protein>
    <submittedName>
        <fullName evidence="4">2-methylcitrate dehydratase PrpD</fullName>
    </submittedName>
</protein>
<feature type="domain" description="MmgE/PrpD C-terminal" evidence="3">
    <location>
        <begin position="260"/>
        <end position="406"/>
    </location>
</feature>
<dbReference type="Gene3D" id="1.10.4100.10">
    <property type="entry name" value="2-methylcitrate dehydratase PrpD"/>
    <property type="match status" value="1"/>
</dbReference>
<comment type="similarity">
    <text evidence="1">Belongs to the PrpD family.</text>
</comment>
<dbReference type="InterPro" id="IPR045336">
    <property type="entry name" value="MmgE_PrpD_N"/>
</dbReference>
<dbReference type="InterPro" id="IPR036148">
    <property type="entry name" value="MmgE/PrpD_sf"/>
</dbReference>
<organism evidence="4 5">
    <name type="scientific">Lepidopterella palustris CBS 459.81</name>
    <dbReference type="NCBI Taxonomy" id="1314670"/>
    <lineage>
        <taxon>Eukaryota</taxon>
        <taxon>Fungi</taxon>
        <taxon>Dikarya</taxon>
        <taxon>Ascomycota</taxon>
        <taxon>Pezizomycotina</taxon>
        <taxon>Dothideomycetes</taxon>
        <taxon>Pleosporomycetidae</taxon>
        <taxon>Mytilinidiales</taxon>
        <taxon>Argynnaceae</taxon>
        <taxon>Lepidopterella</taxon>
    </lineage>
</organism>
<dbReference type="Proteomes" id="UP000250266">
    <property type="component" value="Unassembled WGS sequence"/>
</dbReference>
<accession>A0A8E2E0B3</accession>
<gene>
    <name evidence="4" type="ORF">K432DRAFT_437790</name>
</gene>
<dbReference type="SUPFAM" id="SSF103378">
    <property type="entry name" value="2-methylcitrate dehydratase PrpD"/>
    <property type="match status" value="1"/>
</dbReference>
<evidence type="ECO:0000313" key="4">
    <source>
        <dbReference type="EMBL" id="OCK74880.1"/>
    </source>
</evidence>
<dbReference type="InterPro" id="IPR005656">
    <property type="entry name" value="MmgE_PrpD"/>
</dbReference>
<keyword evidence="5" id="KW-1185">Reference proteome</keyword>
<dbReference type="EMBL" id="KV745399">
    <property type="protein sequence ID" value="OCK74880.1"/>
    <property type="molecule type" value="Genomic_DNA"/>
</dbReference>
<dbReference type="Pfam" id="PF03972">
    <property type="entry name" value="MmgE_PrpD_N"/>
    <property type="match status" value="1"/>
</dbReference>
<dbReference type="AlphaFoldDB" id="A0A8E2E0B3"/>
<evidence type="ECO:0000256" key="1">
    <source>
        <dbReference type="ARBA" id="ARBA00006174"/>
    </source>
</evidence>